<sequence length="68" mass="7696">MNRQLIKAIRDIEGLNQHEFAKLAGVSRSTIAYIEADYINVSPEISRKITEAIGQERVERIAALLNEK</sequence>
<comment type="caution">
    <text evidence="2">The sequence shown here is derived from an EMBL/GenBank/DDBJ whole genome shotgun (WGS) entry which is preliminary data.</text>
</comment>
<gene>
    <name evidence="2" type="ORF">J8TS2_24200</name>
</gene>
<protein>
    <recommendedName>
        <fullName evidence="1">HTH cro/C1-type domain-containing protein</fullName>
    </recommendedName>
</protein>
<dbReference type="InterPro" id="IPR001387">
    <property type="entry name" value="Cro/C1-type_HTH"/>
</dbReference>
<dbReference type="SUPFAM" id="SSF47413">
    <property type="entry name" value="lambda repressor-like DNA-binding domains"/>
    <property type="match status" value="1"/>
</dbReference>
<feature type="domain" description="HTH cro/C1-type" evidence="1">
    <location>
        <begin position="6"/>
        <end position="61"/>
    </location>
</feature>
<dbReference type="SMART" id="SM00530">
    <property type="entry name" value="HTH_XRE"/>
    <property type="match status" value="1"/>
</dbReference>
<dbReference type="Proteomes" id="UP000679950">
    <property type="component" value="Unassembled WGS sequence"/>
</dbReference>
<dbReference type="CDD" id="cd00093">
    <property type="entry name" value="HTH_XRE"/>
    <property type="match status" value="1"/>
</dbReference>
<dbReference type="Pfam" id="PF01381">
    <property type="entry name" value="HTH_3"/>
    <property type="match status" value="1"/>
</dbReference>
<evidence type="ECO:0000313" key="3">
    <source>
        <dbReference type="Proteomes" id="UP000679950"/>
    </source>
</evidence>
<proteinExistence type="predicted"/>
<evidence type="ECO:0000259" key="1">
    <source>
        <dbReference type="PROSITE" id="PS50943"/>
    </source>
</evidence>
<reference evidence="2 3" key="1">
    <citation type="submission" date="2021-03" db="EMBL/GenBank/DDBJ databases">
        <title>Antimicrobial resistance genes in bacteria isolated from Japanese honey, and their potential for conferring macrolide and lincosamide resistance in the American foulbrood pathogen Paenibacillus larvae.</title>
        <authorList>
            <person name="Okamoto M."/>
            <person name="Kumagai M."/>
            <person name="Kanamori H."/>
            <person name="Takamatsu D."/>
        </authorList>
    </citation>
    <scope>NUCLEOTIDE SEQUENCE [LARGE SCALE GENOMIC DNA]</scope>
    <source>
        <strain evidence="2 3">J8TS2</strain>
    </source>
</reference>
<dbReference type="RefSeq" id="WP_212966421.1">
    <property type="nucleotide sequence ID" value="NZ_BORB01000019.1"/>
</dbReference>
<name>A0ABQ4KJG6_9BACI</name>
<organism evidence="2 3">
    <name type="scientific">Lederbergia ruris</name>
    <dbReference type="NCBI Taxonomy" id="217495"/>
    <lineage>
        <taxon>Bacteria</taxon>
        <taxon>Bacillati</taxon>
        <taxon>Bacillota</taxon>
        <taxon>Bacilli</taxon>
        <taxon>Bacillales</taxon>
        <taxon>Bacillaceae</taxon>
        <taxon>Lederbergia</taxon>
    </lineage>
</organism>
<dbReference type="Gene3D" id="1.10.260.40">
    <property type="entry name" value="lambda repressor-like DNA-binding domains"/>
    <property type="match status" value="1"/>
</dbReference>
<dbReference type="InterPro" id="IPR010982">
    <property type="entry name" value="Lambda_DNA-bd_dom_sf"/>
</dbReference>
<accession>A0ABQ4KJG6</accession>
<dbReference type="PROSITE" id="PS50943">
    <property type="entry name" value="HTH_CROC1"/>
    <property type="match status" value="1"/>
</dbReference>
<keyword evidence="3" id="KW-1185">Reference proteome</keyword>
<dbReference type="EMBL" id="BORB01000019">
    <property type="protein sequence ID" value="GIN58101.1"/>
    <property type="molecule type" value="Genomic_DNA"/>
</dbReference>
<evidence type="ECO:0000313" key="2">
    <source>
        <dbReference type="EMBL" id="GIN58101.1"/>
    </source>
</evidence>